<dbReference type="Proteomes" id="UP001165368">
    <property type="component" value="Unassembled WGS sequence"/>
</dbReference>
<evidence type="ECO:0000313" key="17">
    <source>
        <dbReference type="Proteomes" id="UP001165368"/>
    </source>
</evidence>
<dbReference type="EC" id="1.14.14.1" evidence="12"/>
<dbReference type="InterPro" id="IPR001128">
    <property type="entry name" value="Cyt_P450"/>
</dbReference>
<feature type="domain" description="Flavodoxin-like" evidence="14">
    <location>
        <begin position="492"/>
        <end position="631"/>
    </location>
</feature>
<dbReference type="SUPFAM" id="SSF63380">
    <property type="entry name" value="Riboflavin synthase domain-like"/>
    <property type="match status" value="1"/>
</dbReference>
<dbReference type="Gene3D" id="3.40.50.80">
    <property type="entry name" value="Nucleotide-binding domain of ferredoxin-NADP reductase (FNR) module"/>
    <property type="match status" value="1"/>
</dbReference>
<evidence type="ECO:0000256" key="10">
    <source>
        <dbReference type="ARBA" id="ARBA00023004"/>
    </source>
</evidence>
<keyword evidence="17" id="KW-1185">Reference proteome</keyword>
<evidence type="ECO:0000259" key="14">
    <source>
        <dbReference type="PROSITE" id="PS50902"/>
    </source>
</evidence>
<keyword evidence="11 12" id="KW-0503">Monooxygenase</keyword>
<dbReference type="CDD" id="cd11068">
    <property type="entry name" value="CYP120A1"/>
    <property type="match status" value="1"/>
</dbReference>
<dbReference type="SUPFAM" id="SSF52218">
    <property type="entry name" value="Flavoproteins"/>
    <property type="match status" value="1"/>
</dbReference>
<dbReference type="InterPro" id="IPR002401">
    <property type="entry name" value="Cyt_P450_E_grp-I"/>
</dbReference>
<dbReference type="InterPro" id="IPR023173">
    <property type="entry name" value="NADPH_Cyt_P450_Rdtase_alpha"/>
</dbReference>
<dbReference type="CDD" id="cd06206">
    <property type="entry name" value="bifunctional_CYPOR"/>
    <property type="match status" value="1"/>
</dbReference>
<evidence type="ECO:0000256" key="13">
    <source>
        <dbReference type="SAM" id="MobiDB-lite"/>
    </source>
</evidence>
<dbReference type="Pfam" id="PF00258">
    <property type="entry name" value="Flavodoxin_1"/>
    <property type="match status" value="1"/>
</dbReference>
<comment type="caution">
    <text evidence="16">The sequence shown here is derived from an EMBL/GenBank/DDBJ whole genome shotgun (WGS) entry which is preliminary data.</text>
</comment>
<proteinExistence type="inferred from homology"/>
<feature type="compositionally biased region" description="Low complexity" evidence="13">
    <location>
        <begin position="472"/>
        <end position="485"/>
    </location>
</feature>
<dbReference type="PRINTS" id="PR00385">
    <property type="entry name" value="P450"/>
</dbReference>
<evidence type="ECO:0000256" key="1">
    <source>
        <dbReference type="ARBA" id="ARBA00010018"/>
    </source>
</evidence>
<gene>
    <name evidence="16" type="ORF">LVY72_23685</name>
</gene>
<dbReference type="InterPro" id="IPR023206">
    <property type="entry name" value="Bifunctional_P450_P450_red"/>
</dbReference>
<dbReference type="RefSeq" id="WP_237827359.1">
    <property type="nucleotide sequence ID" value="NZ_JAKLTQ010000034.1"/>
</dbReference>
<reference evidence="16" key="1">
    <citation type="submission" date="2022-01" db="EMBL/GenBank/DDBJ databases">
        <authorList>
            <person name="Jo J.-H."/>
            <person name="Im W.-T."/>
        </authorList>
    </citation>
    <scope>NUCLEOTIDE SEQUENCE</scope>
    <source>
        <strain evidence="16">I2-34</strain>
    </source>
</reference>
<keyword evidence="12" id="KW-0249">Electron transport</keyword>
<comment type="cofactor">
    <cofactor evidence="12">
        <name>heme</name>
        <dbReference type="ChEBI" id="CHEBI:30413"/>
    </cofactor>
</comment>
<dbReference type="Pfam" id="PF00067">
    <property type="entry name" value="p450"/>
    <property type="match status" value="1"/>
</dbReference>
<dbReference type="EC" id="1.6.2.4" evidence="12"/>
<dbReference type="PANTHER" id="PTHR19384">
    <property type="entry name" value="NITRIC OXIDE SYNTHASE-RELATED"/>
    <property type="match status" value="1"/>
</dbReference>
<comment type="catalytic activity">
    <reaction evidence="12">
        <text>an organic molecule + reduced [NADPH--hemoprotein reductase] + O2 = an alcohol + oxidized [NADPH--hemoprotein reductase] + H2O + H(+)</text>
        <dbReference type="Rhea" id="RHEA:17149"/>
        <dbReference type="Rhea" id="RHEA-COMP:11964"/>
        <dbReference type="Rhea" id="RHEA-COMP:11965"/>
        <dbReference type="ChEBI" id="CHEBI:15377"/>
        <dbReference type="ChEBI" id="CHEBI:15378"/>
        <dbReference type="ChEBI" id="CHEBI:15379"/>
        <dbReference type="ChEBI" id="CHEBI:30879"/>
        <dbReference type="ChEBI" id="CHEBI:57618"/>
        <dbReference type="ChEBI" id="CHEBI:58210"/>
        <dbReference type="ChEBI" id="CHEBI:142491"/>
        <dbReference type="EC" id="1.14.14.1"/>
    </reaction>
</comment>
<dbReference type="PANTHER" id="PTHR19384:SF17">
    <property type="entry name" value="NADPH--CYTOCHROME P450 REDUCTASE"/>
    <property type="match status" value="1"/>
</dbReference>
<dbReference type="PROSITE" id="PS00086">
    <property type="entry name" value="CYTOCHROME_P450"/>
    <property type="match status" value="1"/>
</dbReference>
<evidence type="ECO:0000256" key="4">
    <source>
        <dbReference type="ARBA" id="ARBA00022630"/>
    </source>
</evidence>
<keyword evidence="10 12" id="KW-0408">Iron</keyword>
<sequence length="1060" mass="117003">MTMPSIPIPQPPPHPLVGNLPDIDASKGVFGLVEVAEQYGPIVRIQFFNRATIVVSSQRLVNEVCDESRFGKVLGVSLREVREFAGDGLFTAETQEPNWQKAHRILMPAFGPAALKRMFDGMDDIAEQLLLKWERLGPTARIDVPDNTTRLTLDTIALCSFSYRFNSLYREDMHPFVGAMVRALVESRGRSRRLPVQNKIMLRRRHQLQEDNALMFEVADQIIRDRRRNPSPAGREDILDTMLTAADPVTGERLSEENIRYQMVTFLIAGHETTSGLLSFALYELLRHPDVLATARAQVDEVLGTESARFEHLPRLGYLDQILKETLRLWPTAPAFNVAPYEDTTLDGRYEIPAGQPILVLLPQLHRDKAAWGEDADLFNPDRFSPERAAAIPANAWKPFGNGQRSCIGRGFALQEAMLFLAKLLQRFEITSADPGYTLQIKHTLTMKPEGLFIQVRRRDVRIEAAGRPPGQESSEQTQAAPEAATANHVPIRVLYGSNAGTSKDFAQRIANDAGRRGYSPSLAPLDEAAGSLPAEGLVAIVTSSYEGQPPDNARKFVIWTEGLQPGELDGVRYTVFGNGNKDWARTYQAVPKAVDARLEAAGAARIYPRGEANARGDFFGDFEEWYAGFWPAVDAALGQSTSSPAAQPELDVKFVGDVRDPLLRQNGLSQGTVVANRELVDLSKPGARSKRHVEVALPDGMSYRTGDYLAVLPLNPSELIQRALARFDLDYDSHVLLNMDHGDTFLPTGTPVAVGELLGSYVELSIPATRPQLELLADVAADPRHRRELELLAQDRERHAADILDKRVSLLDLLEAYPSCQLSFGSFLQQLSQLTPRRYSISSSPLWSPDHATLTFAVVQAPAWSGRGTFEGVSSTYLAQARPGSQVAVSVRPSNTAFHPPQSLEVPLVMICAGTGLAPFRGFIQERALRAQAEGIRPALALLFFGCRAPDTDFLYRAELEAWAGEANLGIRPAFSAAPEDGLKYVQQRLWADRADVVELVRQGATVYVCGDGKHMAPQVRGTCVRIYQEATGASEAAANAWMDEVERTHGRYVADIFT</sequence>
<dbReference type="EMBL" id="JAKLTQ010000034">
    <property type="protein sequence ID" value="MCG2624896.1"/>
    <property type="molecule type" value="Genomic_DNA"/>
</dbReference>
<name>A0ABS9LE12_9MICC</name>
<dbReference type="PRINTS" id="PR00463">
    <property type="entry name" value="EP450I"/>
</dbReference>
<dbReference type="InterPro" id="IPR017972">
    <property type="entry name" value="Cyt_P450_CS"/>
</dbReference>
<dbReference type="Pfam" id="PF00667">
    <property type="entry name" value="FAD_binding_1"/>
    <property type="match status" value="1"/>
</dbReference>
<dbReference type="PIRSF" id="PIRSF000209">
    <property type="entry name" value="Bifunctional_P450_P450R"/>
    <property type="match status" value="1"/>
</dbReference>
<evidence type="ECO:0000256" key="8">
    <source>
        <dbReference type="ARBA" id="ARBA00022857"/>
    </source>
</evidence>
<dbReference type="Gene3D" id="3.40.50.360">
    <property type="match status" value="1"/>
</dbReference>
<comment type="cofactor">
    <cofactor evidence="12">
        <name>FAD</name>
        <dbReference type="ChEBI" id="CHEBI:57692"/>
    </cofactor>
    <cofactor evidence="12">
        <name>FMN</name>
        <dbReference type="ChEBI" id="CHEBI:58210"/>
    </cofactor>
</comment>
<dbReference type="InterPro" id="IPR017938">
    <property type="entry name" value="Riboflavin_synthase-like_b-brl"/>
</dbReference>
<dbReference type="PROSITE" id="PS50902">
    <property type="entry name" value="FLAVODOXIN_LIKE"/>
    <property type="match status" value="1"/>
</dbReference>
<dbReference type="InterPro" id="IPR001433">
    <property type="entry name" value="OxRdtase_FAD/NAD-bd"/>
</dbReference>
<keyword evidence="2 12" id="KW-0813">Transport</keyword>
<keyword evidence="9 12" id="KW-0560">Oxidoreductase</keyword>
<dbReference type="Gene3D" id="2.40.30.10">
    <property type="entry name" value="Translation factors"/>
    <property type="match status" value="1"/>
</dbReference>
<dbReference type="SUPFAM" id="SSF52343">
    <property type="entry name" value="Ferredoxin reductase-like, C-terminal NADP-linked domain"/>
    <property type="match status" value="1"/>
</dbReference>
<keyword evidence="4 12" id="KW-0285">Flavoprotein</keyword>
<keyword evidence="3 12" id="KW-0349">Heme</keyword>
<dbReference type="InterPro" id="IPR008254">
    <property type="entry name" value="Flavodoxin/NO_synth"/>
</dbReference>
<keyword evidence="7 12" id="KW-0274">FAD</keyword>
<evidence type="ECO:0000256" key="5">
    <source>
        <dbReference type="ARBA" id="ARBA00022643"/>
    </source>
</evidence>
<feature type="region of interest" description="Disordered" evidence="13">
    <location>
        <begin position="466"/>
        <end position="485"/>
    </location>
</feature>
<evidence type="ECO:0000256" key="2">
    <source>
        <dbReference type="ARBA" id="ARBA00022448"/>
    </source>
</evidence>
<comment type="similarity">
    <text evidence="1 12">In the N-terminal section; belongs to the cytochrome P450 family.</text>
</comment>
<dbReference type="Pfam" id="PF00175">
    <property type="entry name" value="NAD_binding_1"/>
    <property type="match status" value="1"/>
</dbReference>
<evidence type="ECO:0000313" key="16">
    <source>
        <dbReference type="EMBL" id="MCG2624896.1"/>
    </source>
</evidence>
<dbReference type="InterPro" id="IPR029039">
    <property type="entry name" value="Flavoprotein-like_sf"/>
</dbReference>
<dbReference type="Gene3D" id="1.20.990.10">
    <property type="entry name" value="NADPH-cytochrome p450 Reductase, Chain A, domain 3"/>
    <property type="match status" value="1"/>
</dbReference>
<evidence type="ECO:0000256" key="11">
    <source>
        <dbReference type="ARBA" id="ARBA00023033"/>
    </source>
</evidence>
<protein>
    <recommendedName>
        <fullName evidence="12">Bifunctional cytochrome P450/NADPH--P450 reductase</fullName>
    </recommendedName>
    <domain>
        <recommendedName>
            <fullName evidence="12">Cytochrome P450</fullName>
            <ecNumber evidence="12">1.14.14.1</ecNumber>
        </recommendedName>
    </domain>
    <domain>
        <recommendedName>
            <fullName evidence="12">NADPH--cytochrome P450 reductase</fullName>
            <ecNumber evidence="12">1.6.2.4</ecNumber>
        </recommendedName>
    </domain>
</protein>
<evidence type="ECO:0000259" key="15">
    <source>
        <dbReference type="PROSITE" id="PS51384"/>
    </source>
</evidence>
<dbReference type="InterPro" id="IPR003097">
    <property type="entry name" value="CysJ-like_FAD-binding"/>
</dbReference>
<organism evidence="16 17">
    <name type="scientific">Arthrobacter hankyongi</name>
    <dbReference type="NCBI Taxonomy" id="2904801"/>
    <lineage>
        <taxon>Bacteria</taxon>
        <taxon>Bacillati</taxon>
        <taxon>Actinomycetota</taxon>
        <taxon>Actinomycetes</taxon>
        <taxon>Micrococcales</taxon>
        <taxon>Micrococcaceae</taxon>
        <taxon>Arthrobacter</taxon>
    </lineage>
</organism>
<dbReference type="Gene3D" id="1.10.630.10">
    <property type="entry name" value="Cytochrome P450"/>
    <property type="match status" value="1"/>
</dbReference>
<keyword evidence="5 12" id="KW-0288">FMN</keyword>
<comment type="catalytic activity">
    <reaction evidence="12">
        <text>2 oxidized [cytochrome P450] + NADPH = 2 reduced [cytochrome P450] + NADP(+) + H(+)</text>
        <dbReference type="Rhea" id="RHEA:24040"/>
        <dbReference type="Rhea" id="RHEA-COMP:14627"/>
        <dbReference type="Rhea" id="RHEA-COMP:14628"/>
        <dbReference type="ChEBI" id="CHEBI:15378"/>
        <dbReference type="ChEBI" id="CHEBI:55376"/>
        <dbReference type="ChEBI" id="CHEBI:57783"/>
        <dbReference type="ChEBI" id="CHEBI:58349"/>
        <dbReference type="ChEBI" id="CHEBI:60344"/>
        <dbReference type="EC" id="1.6.2.4"/>
    </reaction>
</comment>
<evidence type="ECO:0000256" key="3">
    <source>
        <dbReference type="ARBA" id="ARBA00022617"/>
    </source>
</evidence>
<dbReference type="InterPro" id="IPR039261">
    <property type="entry name" value="FNR_nucleotide-bd"/>
</dbReference>
<evidence type="ECO:0000256" key="9">
    <source>
        <dbReference type="ARBA" id="ARBA00023002"/>
    </source>
</evidence>
<dbReference type="InterPro" id="IPR036396">
    <property type="entry name" value="Cyt_P450_sf"/>
</dbReference>
<dbReference type="SUPFAM" id="SSF48264">
    <property type="entry name" value="Cytochrome P450"/>
    <property type="match status" value="1"/>
</dbReference>
<dbReference type="InterPro" id="IPR017927">
    <property type="entry name" value="FAD-bd_FR_type"/>
</dbReference>
<keyword evidence="8 12" id="KW-0521">NADP</keyword>
<feature type="domain" description="FAD-binding FR-type" evidence="15">
    <location>
        <begin position="667"/>
        <end position="902"/>
    </location>
</feature>
<evidence type="ECO:0000256" key="6">
    <source>
        <dbReference type="ARBA" id="ARBA00022723"/>
    </source>
</evidence>
<evidence type="ECO:0000256" key="7">
    <source>
        <dbReference type="ARBA" id="ARBA00022827"/>
    </source>
</evidence>
<accession>A0ABS9LE12</accession>
<dbReference type="PROSITE" id="PS51384">
    <property type="entry name" value="FAD_FR"/>
    <property type="match status" value="1"/>
</dbReference>
<keyword evidence="6 12" id="KW-0479">Metal-binding</keyword>
<evidence type="ECO:0000256" key="12">
    <source>
        <dbReference type="PIRNR" id="PIRNR000209"/>
    </source>
</evidence>